<evidence type="ECO:0000256" key="2">
    <source>
        <dbReference type="ARBA" id="ARBA00022980"/>
    </source>
</evidence>
<proteinExistence type="inferred from homology"/>
<dbReference type="PANTHER" id="PTHR13691">
    <property type="entry name" value="RIBOSOMAL PROTEIN L2"/>
    <property type="match status" value="1"/>
</dbReference>
<evidence type="ECO:0000256" key="4">
    <source>
        <dbReference type="ARBA" id="ARBA00035242"/>
    </source>
</evidence>
<dbReference type="EMBL" id="CP015840">
    <property type="protein sequence ID" value="ANG66167.1"/>
    <property type="molecule type" value="Genomic_DNA"/>
</dbReference>
<keyword evidence="3 5" id="KW-0687">Ribonucleoprotein</keyword>
<dbReference type="Proteomes" id="UP000019147">
    <property type="component" value="Chromosome"/>
</dbReference>
<feature type="domain" description="Large ribosomal subunit protein uL2 C-terminal" evidence="7">
    <location>
        <begin position="151"/>
        <end position="278"/>
    </location>
</feature>
<dbReference type="InterPro" id="IPR014722">
    <property type="entry name" value="Rib_uL2_dom2"/>
</dbReference>
<dbReference type="GO" id="GO:0016740">
    <property type="term" value="F:transferase activity"/>
    <property type="evidence" value="ECO:0007669"/>
    <property type="project" value="InterPro"/>
</dbReference>
<dbReference type="Gene3D" id="4.10.950.10">
    <property type="entry name" value="Ribosomal protein L2, domain 3"/>
    <property type="match status" value="1"/>
</dbReference>
<comment type="similarity">
    <text evidence="1 5">Belongs to the universal ribosomal protein uL2 family.</text>
</comment>
<dbReference type="FunFam" id="4.10.950.10:FF:000001">
    <property type="entry name" value="50S ribosomal protein L2"/>
    <property type="match status" value="1"/>
</dbReference>
<dbReference type="eggNOG" id="COG0090">
    <property type="taxonomic scope" value="Bacteria"/>
</dbReference>
<dbReference type="KEGG" id="cgz:M787_002400"/>
<evidence type="ECO:0000313" key="9">
    <source>
        <dbReference type="EMBL" id="ANG66167.1"/>
    </source>
</evidence>
<comment type="subunit">
    <text evidence="5">Part of the 50S ribosomal subunit. Forms a bridge to the 30S subunit in the 70S ribosome.</text>
</comment>
<dbReference type="InterPro" id="IPR008991">
    <property type="entry name" value="Translation_prot_SH3-like_sf"/>
</dbReference>
<accession>A0A173DZ28</accession>
<feature type="region of interest" description="Disordered" evidence="6">
    <location>
        <begin position="281"/>
        <end position="300"/>
    </location>
</feature>
<keyword evidence="5" id="KW-0699">rRNA-binding</keyword>
<dbReference type="FunFam" id="2.40.50.140:FF:000003">
    <property type="entry name" value="50S ribosomal protein L2"/>
    <property type="match status" value="1"/>
</dbReference>
<dbReference type="GeneID" id="81478154"/>
<dbReference type="PROSITE" id="PS00467">
    <property type="entry name" value="RIBOSOMAL_L2"/>
    <property type="match status" value="1"/>
</dbReference>
<dbReference type="SMART" id="SM01383">
    <property type="entry name" value="Ribosomal_L2"/>
    <property type="match status" value="1"/>
</dbReference>
<dbReference type="Gene3D" id="2.40.50.140">
    <property type="entry name" value="Nucleic acid-binding proteins"/>
    <property type="match status" value="1"/>
</dbReference>
<feature type="region of interest" description="Disordered" evidence="6">
    <location>
        <begin position="248"/>
        <end position="275"/>
    </location>
</feature>
<dbReference type="GO" id="GO:0003735">
    <property type="term" value="F:structural constituent of ribosome"/>
    <property type="evidence" value="ECO:0007669"/>
    <property type="project" value="InterPro"/>
</dbReference>
<organism evidence="9 10">
    <name type="scientific">Chlamydia gallinacea 08-1274/3</name>
    <dbReference type="NCBI Taxonomy" id="1143323"/>
    <lineage>
        <taxon>Bacteria</taxon>
        <taxon>Pseudomonadati</taxon>
        <taxon>Chlamydiota</taxon>
        <taxon>Chlamydiia</taxon>
        <taxon>Chlamydiales</taxon>
        <taxon>Chlamydiaceae</taxon>
        <taxon>Chlamydia/Chlamydophila group</taxon>
        <taxon>Chlamydia</taxon>
    </lineage>
</organism>
<evidence type="ECO:0000256" key="6">
    <source>
        <dbReference type="SAM" id="MobiDB-lite"/>
    </source>
</evidence>
<evidence type="ECO:0000256" key="5">
    <source>
        <dbReference type="HAMAP-Rule" id="MF_01320"/>
    </source>
</evidence>
<dbReference type="SUPFAM" id="SSF50249">
    <property type="entry name" value="Nucleic acid-binding proteins"/>
    <property type="match status" value="1"/>
</dbReference>
<dbReference type="InterPro" id="IPR012340">
    <property type="entry name" value="NA-bd_OB-fold"/>
</dbReference>
<evidence type="ECO:0000256" key="1">
    <source>
        <dbReference type="ARBA" id="ARBA00005636"/>
    </source>
</evidence>
<dbReference type="SMART" id="SM01382">
    <property type="entry name" value="Ribosomal_L2_C"/>
    <property type="match status" value="1"/>
</dbReference>
<comment type="function">
    <text evidence="5">One of the primary rRNA binding proteins. Required for association of the 30S and 50S subunits to form the 70S ribosome, for tRNA binding and peptide bond formation. It has been suggested to have peptidyltransferase activity; this is somewhat controversial. Makes several contacts with the 16S rRNA in the 70S ribosome.</text>
</comment>
<dbReference type="InterPro" id="IPR022669">
    <property type="entry name" value="Ribosomal_uL2_C"/>
</dbReference>
<dbReference type="HAMAP" id="MF_01320_B">
    <property type="entry name" value="Ribosomal_uL2_B"/>
    <property type="match status" value="1"/>
</dbReference>
<dbReference type="Gene3D" id="2.30.30.30">
    <property type="match status" value="1"/>
</dbReference>
<dbReference type="GO" id="GO:0019843">
    <property type="term" value="F:rRNA binding"/>
    <property type="evidence" value="ECO:0007669"/>
    <property type="project" value="UniProtKB-UniRule"/>
</dbReference>
<keyword evidence="5" id="KW-0694">RNA-binding</keyword>
<dbReference type="NCBIfam" id="TIGR01171">
    <property type="entry name" value="rplB_bact"/>
    <property type="match status" value="1"/>
</dbReference>
<dbReference type="PIRSF" id="PIRSF002158">
    <property type="entry name" value="Ribosomal_L2"/>
    <property type="match status" value="1"/>
</dbReference>
<dbReference type="STRING" id="1143323.M787_002400"/>
<feature type="compositionally biased region" description="Basic and acidic residues" evidence="6">
    <location>
        <begin position="256"/>
        <end position="266"/>
    </location>
</feature>
<sequence length="300" mass="33321">MFKKFKPITPGTRQLVLPAFDELTTKGDLQEGKQGKLAKNGGENSLKKRSRQSLRPNKKLSFFKKSSGGRDNLGHISCRHRGGGARRLYRIIDFKRNKDGIEAKVVSIEYDPNRSAYIALLNYVDGEKRYILAPKGIRRGDYVVSGEGSPFKVGCCMSLKSMPLGLSVHNIEMRPFSGGKLVRSAGLAAQIIAKSAGYVTLKMPSGEFRMLNECCRATIGEVSNADHSLCVDGKAGRKRWRGIRPTVRGTAMNPVDHPHGGGEGRHNGYIPRTPWGKVTKGLKTRDKRKSNKWIVKDRRK</sequence>
<evidence type="ECO:0000259" key="7">
    <source>
        <dbReference type="SMART" id="SM01382"/>
    </source>
</evidence>
<dbReference type="InterPro" id="IPR022666">
    <property type="entry name" value="Ribosomal_uL2_RNA-bd_dom"/>
</dbReference>
<evidence type="ECO:0000256" key="3">
    <source>
        <dbReference type="ARBA" id="ARBA00023274"/>
    </source>
</evidence>
<dbReference type="RefSeq" id="WP_021828867.1">
    <property type="nucleotide sequence ID" value="NZ_CP015840.1"/>
</dbReference>
<evidence type="ECO:0000259" key="8">
    <source>
        <dbReference type="SMART" id="SM01383"/>
    </source>
</evidence>
<gene>
    <name evidence="5" type="primary">rplB</name>
    <name evidence="9" type="ORF">M787_002400</name>
</gene>
<protein>
    <recommendedName>
        <fullName evidence="4 5">Large ribosomal subunit protein uL2</fullName>
    </recommendedName>
</protein>
<name>A0A173DZ28_9CHLA</name>
<dbReference type="GO" id="GO:0015934">
    <property type="term" value="C:large ribosomal subunit"/>
    <property type="evidence" value="ECO:0007669"/>
    <property type="project" value="InterPro"/>
</dbReference>
<dbReference type="InterPro" id="IPR002171">
    <property type="entry name" value="Ribosomal_uL2"/>
</dbReference>
<reference evidence="9 10" key="1">
    <citation type="journal article" date="2014" name="Syst. Appl. Microbiol.">
        <title>Evidence for the existence of two new members of the family Chlamydiaceae and proposal of Chlamydia avium sp. nov. and Chlamydia gallinacea sp. nov.</title>
        <authorList>
            <person name="Sachse K."/>
            <person name="Laroucau K."/>
            <person name="Riege K."/>
            <person name="Wehner S."/>
            <person name="Dilcher M."/>
            <person name="Creasy H.H."/>
            <person name="Weidmann M."/>
            <person name="Myers G."/>
            <person name="Vorimore F."/>
            <person name="Vicari N."/>
            <person name="Magnino S."/>
            <person name="Liebler-Tenorio E."/>
            <person name="Ruettger A."/>
            <person name="Bavoil P.M."/>
            <person name="Hufert F.T."/>
            <person name="Rossello-Mora R."/>
            <person name="Marz M."/>
        </authorList>
    </citation>
    <scope>NUCLEOTIDE SEQUENCE [LARGE SCALE GENOMIC DNA]</scope>
    <source>
        <strain evidence="9 10">08-1274/3</strain>
    </source>
</reference>
<dbReference type="FunFam" id="2.30.30.30:FF:000001">
    <property type="entry name" value="50S ribosomal protein L2"/>
    <property type="match status" value="1"/>
</dbReference>
<dbReference type="SUPFAM" id="SSF50104">
    <property type="entry name" value="Translation proteins SH3-like domain"/>
    <property type="match status" value="1"/>
</dbReference>
<feature type="region of interest" description="Disordered" evidence="6">
    <location>
        <begin position="32"/>
        <end position="51"/>
    </location>
</feature>
<feature type="domain" description="Large ribosomal subunit protein uL2 RNA-binding" evidence="8">
    <location>
        <begin position="69"/>
        <end position="145"/>
    </location>
</feature>
<keyword evidence="2 5" id="KW-0689">Ribosomal protein</keyword>
<dbReference type="OrthoDB" id="9778722at2"/>
<dbReference type="Pfam" id="PF03947">
    <property type="entry name" value="Ribosomal_L2_C"/>
    <property type="match status" value="1"/>
</dbReference>
<dbReference type="InterPro" id="IPR022671">
    <property type="entry name" value="Ribosomal_uL2_CS"/>
</dbReference>
<dbReference type="AlphaFoldDB" id="A0A173DZ28"/>
<dbReference type="InterPro" id="IPR014726">
    <property type="entry name" value="Ribosomal_uL2_dom3"/>
</dbReference>
<dbReference type="InterPro" id="IPR005880">
    <property type="entry name" value="Ribosomal_uL2_bac/org-type"/>
</dbReference>
<dbReference type="GO" id="GO:0002181">
    <property type="term" value="P:cytoplasmic translation"/>
    <property type="evidence" value="ECO:0007669"/>
    <property type="project" value="TreeGrafter"/>
</dbReference>
<dbReference type="PANTHER" id="PTHR13691:SF5">
    <property type="entry name" value="LARGE RIBOSOMAL SUBUNIT PROTEIN UL2M"/>
    <property type="match status" value="1"/>
</dbReference>
<evidence type="ECO:0000313" key="10">
    <source>
        <dbReference type="Proteomes" id="UP000019147"/>
    </source>
</evidence>
<dbReference type="Pfam" id="PF00181">
    <property type="entry name" value="Ribosomal_L2_N"/>
    <property type="match status" value="1"/>
</dbReference>